<gene>
    <name evidence="2" type="ORF">IscW_ISCW012091</name>
</gene>
<dbReference type="Proteomes" id="UP000001555">
    <property type="component" value="Unassembled WGS sequence"/>
</dbReference>
<evidence type="ECO:0000313" key="3">
    <source>
        <dbReference type="EnsemblMetazoa" id="ISCW012091-PA"/>
    </source>
</evidence>
<dbReference type="HOGENOM" id="CLU_2415739_0_0_1"/>
<organism>
    <name type="scientific">Ixodes scapularis</name>
    <name type="common">Black-legged tick</name>
    <name type="synonym">Deer tick</name>
    <dbReference type="NCBI Taxonomy" id="6945"/>
    <lineage>
        <taxon>Eukaryota</taxon>
        <taxon>Metazoa</taxon>
        <taxon>Ecdysozoa</taxon>
        <taxon>Arthropoda</taxon>
        <taxon>Chelicerata</taxon>
        <taxon>Arachnida</taxon>
        <taxon>Acari</taxon>
        <taxon>Parasitiformes</taxon>
        <taxon>Ixodida</taxon>
        <taxon>Ixodoidea</taxon>
        <taxon>Ixodidae</taxon>
        <taxon>Ixodinae</taxon>
        <taxon>Ixodes</taxon>
    </lineage>
</organism>
<proteinExistence type="predicted"/>
<dbReference type="EMBL" id="DS929996">
    <property type="protein sequence ID" value="EEC17866.1"/>
    <property type="molecule type" value="Genomic_DNA"/>
</dbReference>
<dbReference type="VEuPathDB" id="VectorBase:ISCP_009456"/>
<dbReference type="EnsemblMetazoa" id="ISCW012091-RA">
    <property type="protein sequence ID" value="ISCW012091-PA"/>
    <property type="gene ID" value="ISCW012091"/>
</dbReference>
<keyword evidence="4" id="KW-1185">Reference proteome</keyword>
<evidence type="ECO:0000313" key="2">
    <source>
        <dbReference type="EMBL" id="EEC17866.1"/>
    </source>
</evidence>
<accession>B7QG94</accession>
<protein>
    <submittedName>
        <fullName evidence="2 3">Uncharacterized protein</fullName>
    </submittedName>
</protein>
<evidence type="ECO:0000313" key="4">
    <source>
        <dbReference type="Proteomes" id="UP000001555"/>
    </source>
</evidence>
<reference evidence="2 4" key="1">
    <citation type="submission" date="2008-03" db="EMBL/GenBank/DDBJ databases">
        <title>Annotation of Ixodes scapularis.</title>
        <authorList>
            <consortium name="Ixodes scapularis Genome Project Consortium"/>
            <person name="Caler E."/>
            <person name="Hannick L.I."/>
            <person name="Bidwell S."/>
            <person name="Joardar V."/>
            <person name="Thiagarajan M."/>
            <person name="Amedeo P."/>
            <person name="Galinsky K.J."/>
            <person name="Schobel S."/>
            <person name="Inman J."/>
            <person name="Hostetler J."/>
            <person name="Miller J."/>
            <person name="Hammond M."/>
            <person name="Megy K."/>
            <person name="Lawson D."/>
            <person name="Kodira C."/>
            <person name="Sutton G."/>
            <person name="Meyer J."/>
            <person name="Hill C.A."/>
            <person name="Birren B."/>
            <person name="Nene V."/>
            <person name="Collins F."/>
            <person name="Alarcon-Chaidez F."/>
            <person name="Wikel S."/>
            <person name="Strausberg R."/>
        </authorList>
    </citation>
    <scope>NUCLEOTIDE SEQUENCE [LARGE SCALE GENOMIC DNA]</scope>
    <source>
        <strain evidence="4">Wikel</strain>
        <strain evidence="2">Wikel colony</strain>
    </source>
</reference>
<feature type="signal peptide" evidence="1">
    <location>
        <begin position="1"/>
        <end position="23"/>
    </location>
</feature>
<name>B7QG94_IXOSC</name>
<keyword evidence="1" id="KW-0732">Signal</keyword>
<reference evidence="3" key="2">
    <citation type="submission" date="2020-05" db="UniProtKB">
        <authorList>
            <consortium name="EnsemblMetazoa"/>
        </authorList>
    </citation>
    <scope>IDENTIFICATION</scope>
    <source>
        <strain evidence="3">wikel</strain>
    </source>
</reference>
<dbReference type="VEuPathDB" id="VectorBase:ISCW012091"/>
<dbReference type="VEuPathDB" id="VectorBase:ISCI012091"/>
<dbReference type="InParanoid" id="B7QG94"/>
<dbReference type="PaxDb" id="6945-B7QG94"/>
<dbReference type="AlphaFoldDB" id="B7QG94"/>
<sequence length="92" mass="9697">MLLSGKYLVVILVSAIILHHVAGRPAAMSEAKDIETSKDSVDYAKQRGLGANYAKQRGLGANYAKQRGLGANYAKNSAESSRGGVSENTMGI</sequence>
<dbReference type="EMBL" id="ABJB010279096">
    <property type="status" value="NOT_ANNOTATED_CDS"/>
    <property type="molecule type" value="Genomic_DNA"/>
</dbReference>
<feature type="chain" id="PRO_5014568355" evidence="1">
    <location>
        <begin position="24"/>
        <end position="92"/>
    </location>
</feature>
<evidence type="ECO:0000256" key="1">
    <source>
        <dbReference type="SAM" id="SignalP"/>
    </source>
</evidence>